<dbReference type="OrthoDB" id="5192220at2"/>
<proteinExistence type="predicted"/>
<dbReference type="Pfam" id="PF10722">
    <property type="entry name" value="YbjN"/>
    <property type="match status" value="1"/>
</dbReference>
<keyword evidence="2" id="KW-1185">Reference proteome</keyword>
<dbReference type="RefSeq" id="WP_083622155.1">
    <property type="nucleotide sequence ID" value="NZ_LR735019.1"/>
</dbReference>
<dbReference type="EMBL" id="CZCS02000232">
    <property type="protein sequence ID" value="VXD24716.1"/>
    <property type="molecule type" value="Genomic_DNA"/>
</dbReference>
<dbReference type="Proteomes" id="UP000182190">
    <property type="component" value="Unassembled WGS sequence"/>
</dbReference>
<sequence>MMLNNNTETALEFSPIDRELIFREDSDNLLAFKSIAIALNKKPNNHYDRCCLKLHISDEQYQNILNNQLFNLKKDALIPIKEGEFKPGLNLDLVIELRPDLLPQFSECKTNDAIIDHLNTAPANTDSDQELNYTENWYCLIVEQQQETDVIQYRTVWDYLKLSAAFNTLNGASEILQSLSNFLKETFNQIETDEIENDQSNGQISLDTNNFIKFLKTIDPDEDRESDQSRSISEVMREFFTEDDWEFVEMSEESILQMVFEGDHGRWTCFALAIEENRQFVFYSLCPVNTPPEKLSAMAEFLTKVNYGTTIGNFELNYTDGEIRYKTSIDVEHERFTTGLVNNSVYINVLTMDKYLPGIMAIINNKLSPDDAIAFAESSEQGTGNRE</sequence>
<dbReference type="InterPro" id="IPR019660">
    <property type="entry name" value="Put_sensory_transdc_reg_YbjN"/>
</dbReference>
<comment type="caution">
    <text evidence="1">The sequence shown here is derived from an EMBL/GenBank/DDBJ whole genome shotgun (WGS) entry which is preliminary data.</text>
</comment>
<accession>A0A7Z9BXQ6</accession>
<organism evidence="1 2">
    <name type="scientific">Planktothrix paucivesiculata PCC 9631</name>
    <dbReference type="NCBI Taxonomy" id="671071"/>
    <lineage>
        <taxon>Bacteria</taxon>
        <taxon>Bacillati</taxon>
        <taxon>Cyanobacteriota</taxon>
        <taxon>Cyanophyceae</taxon>
        <taxon>Oscillatoriophycideae</taxon>
        <taxon>Oscillatoriales</taxon>
        <taxon>Microcoleaceae</taxon>
        <taxon>Planktothrix</taxon>
    </lineage>
</organism>
<reference evidence="1" key="1">
    <citation type="submission" date="2019-10" db="EMBL/GenBank/DDBJ databases">
        <authorList>
            <consortium name="Genoscope - CEA"/>
            <person name="William W."/>
        </authorList>
    </citation>
    <scope>NUCLEOTIDE SEQUENCE [LARGE SCALE GENOMIC DNA]</scope>
    <source>
        <strain evidence="1">BBR_PRJEB10994</strain>
    </source>
</reference>
<dbReference type="AlphaFoldDB" id="A0A7Z9BXQ6"/>
<name>A0A7Z9BXQ6_9CYAN</name>
<evidence type="ECO:0008006" key="3">
    <source>
        <dbReference type="Google" id="ProtNLM"/>
    </source>
</evidence>
<gene>
    <name evidence="1" type="ORF">PL9631_880001</name>
</gene>
<protein>
    <recommendedName>
        <fullName evidence="3">YbjN domain-containing protein</fullName>
    </recommendedName>
</protein>
<evidence type="ECO:0000313" key="2">
    <source>
        <dbReference type="Proteomes" id="UP000182190"/>
    </source>
</evidence>
<evidence type="ECO:0000313" key="1">
    <source>
        <dbReference type="EMBL" id="VXD24716.1"/>
    </source>
</evidence>